<proteinExistence type="predicted"/>
<dbReference type="Proteomes" id="UP000295783">
    <property type="component" value="Unassembled WGS sequence"/>
</dbReference>
<dbReference type="AlphaFoldDB" id="A0A4R6WGW4"/>
<keyword evidence="3" id="KW-1185">Reference proteome</keyword>
<accession>A0A4R6WGW4</accession>
<keyword evidence="1" id="KW-0732">Signal</keyword>
<feature type="chain" id="PRO_5020624746" evidence="1">
    <location>
        <begin position="34"/>
        <end position="223"/>
    </location>
</feature>
<feature type="signal peptide" evidence="1">
    <location>
        <begin position="1"/>
        <end position="33"/>
    </location>
</feature>
<reference evidence="2 3" key="1">
    <citation type="submission" date="2019-03" db="EMBL/GenBank/DDBJ databases">
        <title>Genomic Encyclopedia of Type Strains, Phase III (KMG-III): the genomes of soil and plant-associated and newly described type strains.</title>
        <authorList>
            <person name="Whitman W."/>
        </authorList>
    </citation>
    <scope>NUCLEOTIDE SEQUENCE [LARGE SCALE GENOMIC DNA]</scope>
    <source>
        <strain evidence="2 3">CGMCC 1.7660</strain>
    </source>
</reference>
<gene>
    <name evidence="2" type="ORF">A8950_3825</name>
</gene>
<evidence type="ECO:0000313" key="2">
    <source>
        <dbReference type="EMBL" id="TDQ77670.1"/>
    </source>
</evidence>
<comment type="caution">
    <text evidence="2">The sequence shown here is derived from an EMBL/GenBank/DDBJ whole genome shotgun (WGS) entry which is preliminary data.</text>
</comment>
<dbReference type="RefSeq" id="WP_133615248.1">
    <property type="nucleotide sequence ID" value="NZ_SNYW01000014.1"/>
</dbReference>
<evidence type="ECO:0000313" key="3">
    <source>
        <dbReference type="Proteomes" id="UP000295783"/>
    </source>
</evidence>
<dbReference type="OrthoDB" id="7346346at2"/>
<evidence type="ECO:0000256" key="1">
    <source>
        <dbReference type="SAM" id="SignalP"/>
    </source>
</evidence>
<name>A0A4R6WGW4_9PROT</name>
<organism evidence="2 3">
    <name type="scientific">Dongia mobilis</name>
    <dbReference type="NCBI Taxonomy" id="578943"/>
    <lineage>
        <taxon>Bacteria</taxon>
        <taxon>Pseudomonadati</taxon>
        <taxon>Pseudomonadota</taxon>
        <taxon>Alphaproteobacteria</taxon>
        <taxon>Rhodospirillales</taxon>
        <taxon>Dongiaceae</taxon>
        <taxon>Dongia</taxon>
    </lineage>
</organism>
<protein>
    <submittedName>
        <fullName evidence="2">Uncharacterized protein</fullName>
    </submittedName>
</protein>
<sequence>MKRVRIKKSRESAGCAAAIAIVLALAVASEAQAAGKRVALVEEGSAAKAGIGEFSLLAAGTTFELGTGETIVIGYMTSCRRETITGGQVTIGEKQSEVAGGKVTSETVQCGEPRLALSAAESQQSATIAFRPADSLKHVYSRSLLLVGRGGQTIFLEIVEADSGKSVKKLQTETGRFDLAEEKVDLKPGKTYHLKTARNTVMVEIDPAAKTGGSRLERVVLID</sequence>
<dbReference type="EMBL" id="SNYW01000014">
    <property type="protein sequence ID" value="TDQ77670.1"/>
    <property type="molecule type" value="Genomic_DNA"/>
</dbReference>